<sequence length="299" mass="35081">MKQLKYILILPFLFIGTIYGQQQIDSLPNIDLAKIARVNQKDSYITFPTDIGNLPPLMFEANVNPNFIIRNRKESNLMAVLTSQIMIRMYNENSYPVKTPSYIPQITFYYLTGDKNPANHYTIFGKFAHHSNGQDGDFYTTQGEINIQNGNFATNFLELGFIKTGFSKTLNATKFFKSSFEIHPRSWMLEELHGQYSGFRWHNAFFAYKLPMKMGHRGSIKADFSLKAETTWLIDNINDWDTFNLKRFNIGLTFYYHPKFLEDIGFFIQLYHGVDYYNINFQNRLDIIRFGIMTELLRF</sequence>
<dbReference type="GO" id="GO:0006629">
    <property type="term" value="P:lipid metabolic process"/>
    <property type="evidence" value="ECO:0007669"/>
    <property type="project" value="InterPro"/>
</dbReference>
<protein>
    <recommendedName>
        <fullName evidence="3">Phosphatidylcholine 1-acylhydrolase</fullName>
    </recommendedName>
</protein>
<organism evidence="1 2">
    <name type="scientific">Maribacter hydrothermalis</name>
    <dbReference type="NCBI Taxonomy" id="1836467"/>
    <lineage>
        <taxon>Bacteria</taxon>
        <taxon>Pseudomonadati</taxon>
        <taxon>Bacteroidota</taxon>
        <taxon>Flavobacteriia</taxon>
        <taxon>Flavobacteriales</taxon>
        <taxon>Flavobacteriaceae</taxon>
        <taxon>Maribacter</taxon>
    </lineage>
</organism>
<dbReference type="GO" id="GO:0016020">
    <property type="term" value="C:membrane"/>
    <property type="evidence" value="ECO:0007669"/>
    <property type="project" value="InterPro"/>
</dbReference>
<comment type="caution">
    <text evidence="1">The sequence shown here is derived from an EMBL/GenBank/DDBJ whole genome shotgun (WGS) entry which is preliminary data.</text>
</comment>
<dbReference type="KEGG" id="mart:BTR34_01510"/>
<gene>
    <name evidence="1" type="ORF">A9200_11000</name>
</gene>
<dbReference type="STRING" id="1836467.BTR34_01510"/>
<accession>A0A1B7YZ09</accession>
<evidence type="ECO:0000313" key="2">
    <source>
        <dbReference type="Proteomes" id="UP000092164"/>
    </source>
</evidence>
<dbReference type="Proteomes" id="UP000092164">
    <property type="component" value="Unassembled WGS sequence"/>
</dbReference>
<dbReference type="GO" id="GO:0004620">
    <property type="term" value="F:phospholipase activity"/>
    <property type="evidence" value="ECO:0007669"/>
    <property type="project" value="InterPro"/>
</dbReference>
<dbReference type="InterPro" id="IPR036541">
    <property type="entry name" value="PLipase_A1_sf"/>
</dbReference>
<dbReference type="Gene3D" id="2.40.230.10">
    <property type="entry name" value="Phospholipase A1"/>
    <property type="match status" value="1"/>
</dbReference>
<reference evidence="2" key="1">
    <citation type="submission" date="2016-06" db="EMBL/GenBank/DDBJ databases">
        <authorList>
            <person name="Zhan P."/>
        </authorList>
    </citation>
    <scope>NUCLEOTIDE SEQUENCE [LARGE SCALE GENOMIC DNA]</scope>
    <source>
        <strain evidence="2">T28</strain>
    </source>
</reference>
<dbReference type="RefSeq" id="WP_068486942.1">
    <property type="nucleotide sequence ID" value="NZ_CP018760.1"/>
</dbReference>
<evidence type="ECO:0000313" key="1">
    <source>
        <dbReference type="EMBL" id="OBR35721.1"/>
    </source>
</evidence>
<proteinExistence type="predicted"/>
<evidence type="ECO:0008006" key="3">
    <source>
        <dbReference type="Google" id="ProtNLM"/>
    </source>
</evidence>
<dbReference type="AlphaFoldDB" id="A0A1B7YZ09"/>
<keyword evidence="2" id="KW-1185">Reference proteome</keyword>
<dbReference type="EMBL" id="LZFP01000050">
    <property type="protein sequence ID" value="OBR35721.1"/>
    <property type="molecule type" value="Genomic_DNA"/>
</dbReference>
<dbReference type="OrthoDB" id="5380366at2"/>
<name>A0A1B7YZ09_9FLAO</name>